<dbReference type="Gene3D" id="1.25.40.10">
    <property type="entry name" value="Tetratricopeptide repeat domain"/>
    <property type="match status" value="1"/>
</dbReference>
<feature type="compositionally biased region" description="Polar residues" evidence="1">
    <location>
        <begin position="247"/>
        <end position="266"/>
    </location>
</feature>
<feature type="compositionally biased region" description="Polar residues" evidence="1">
    <location>
        <begin position="578"/>
        <end position="602"/>
    </location>
</feature>
<feature type="compositionally biased region" description="Polar residues" evidence="1">
    <location>
        <begin position="76"/>
        <end position="91"/>
    </location>
</feature>
<sequence>MLGPQSARRLPQAHAHVPGYSSKTYSDNDDEYDEYLHHNSAYAPQDPQTSASYSSASANPPSVQHPRRVRQDNREPTNTNQRLAPSYSPTSPDEHTSYSRDAPRTSSRPASPSYRDATPSNSQARVHFGANTSSASSSQQPAIALTPQPRSRESSKNALEHQQQQQQQHHHHNNYYGVGTVTSALDRLNSTRRLMAQLDPDDAESIAPDRGTWASDWRESIIDRDRDRNPNRISFEMDEASHRNVGQGHNTRNGAGFPRNSSTSVVTVDGGDPFPYSAYDGVTSYDDSIEDEVLAPFPTTTTSASNQRPSPLNLIPPGRGGRTESQQTVAPSSAPFRIGDNSPSTEAFLSDPRALLASTPTRDTSLVSEESSRLNRPDHIAVPPTGASSPSLPGSGSPTWSMPVAQTGRVASRTSARNFSRPFVAVEDATAHSELAVPPLPPQHGRNLVLRSESSDSIDQLARQSSLGHSSSVGHSTSGHESSMGHGAPSQGGHSMSSSWEERRLMGLRGVELAKREMLLKTHSGEMERLQEEEKDESTERRGRYGGSSGASSPERKSHLPTPDASPAISRQLPAFALSSTSHSGSGYPERSSSTHQTSPTDRSPHLRQRGFDRDASPTSPSARPLPVPPSQGQSPSSTHLTPSLDPSGSSSDPRVSVLENPRAPPAPPLHLLNSPAPSSHYSGFDRQSSSPVETRSAQMPSLSTSPPRQRNVLRKRRPSDAAARSKDGLTPPQEGTIPSLPRSTALAIEVALREDPFAVPEGHSGRWAKFRSRSHGRSSKSKIRPSYGSEADTAAEYEREADSASVPHITFEPPNRPMGDLRDLALRAKQLSEQRRALEALSLKPSVAKSAAAGIVQRGDGSDLAPEWVQKEGDGDPEDEMESLAAKSVIRPPGIGPKQRSISDQGPQRSYSDASEEEHGLSVSASHARPGTSNSLYSDYSIYSLPTTTVTTAVGGSKPGSIISPTVAQQASLTRAPSSMSISHPTFQKAKAGRKVEMITTAEGEVVPRNEPQTCEDYLLLGIHYHENGELPRAAWYFEQSAKQDGGCPAGMLMHGLTLRHGWGCQVNTQLGFKYLQAAAESVVEDIDQEKAGDHGLRDAKASKVGIPICQVGNSESGALNEHPSVALQNELVLALHEIGVSFRFGWGVPRDKKMAVAYFTLAADLGDVDAQTDLAFCYANGKGCKKDLRMAAHYYRLAVKQGAESFGLSWIWKAKYD</sequence>
<evidence type="ECO:0000256" key="1">
    <source>
        <dbReference type="SAM" id="MobiDB-lite"/>
    </source>
</evidence>
<dbReference type="SUPFAM" id="SSF81901">
    <property type="entry name" value="HCP-like"/>
    <property type="match status" value="1"/>
</dbReference>
<protein>
    <submittedName>
        <fullName evidence="2">BQ2448_3228 protein</fullName>
    </submittedName>
</protein>
<gene>
    <name evidence="2" type="ORF">BQ2448_3228</name>
</gene>
<organism evidence="2 3">
    <name type="scientific">Microbotryum intermedium</name>
    <dbReference type="NCBI Taxonomy" id="269621"/>
    <lineage>
        <taxon>Eukaryota</taxon>
        <taxon>Fungi</taxon>
        <taxon>Dikarya</taxon>
        <taxon>Basidiomycota</taxon>
        <taxon>Pucciniomycotina</taxon>
        <taxon>Microbotryomycetes</taxon>
        <taxon>Microbotryales</taxon>
        <taxon>Microbotryaceae</taxon>
        <taxon>Microbotryum</taxon>
    </lineage>
</organism>
<feature type="compositionally biased region" description="Polar residues" evidence="1">
    <location>
        <begin position="686"/>
        <end position="709"/>
    </location>
</feature>
<feature type="region of interest" description="Disordered" evidence="1">
    <location>
        <begin position="756"/>
        <end position="821"/>
    </location>
</feature>
<dbReference type="OrthoDB" id="2148946at2759"/>
<dbReference type="EMBL" id="FMSP01000007">
    <property type="protein sequence ID" value="SCV71640.1"/>
    <property type="molecule type" value="Genomic_DNA"/>
</dbReference>
<feature type="region of interest" description="Disordered" evidence="1">
    <location>
        <begin position="452"/>
        <end position="500"/>
    </location>
</feature>
<feature type="region of interest" description="Disordered" evidence="1">
    <location>
        <begin position="522"/>
        <end position="743"/>
    </location>
</feature>
<feature type="compositionally biased region" description="Basic and acidic residues" evidence="1">
    <location>
        <begin position="150"/>
        <end position="159"/>
    </location>
</feature>
<feature type="compositionally biased region" description="Polar residues" evidence="1">
    <location>
        <begin position="299"/>
        <end position="310"/>
    </location>
</feature>
<dbReference type="GO" id="GO:0010972">
    <property type="term" value="P:negative regulation of G2/M transition of mitotic cell cycle"/>
    <property type="evidence" value="ECO:0007669"/>
    <property type="project" value="TreeGrafter"/>
</dbReference>
<dbReference type="InterPro" id="IPR006597">
    <property type="entry name" value="Sel1-like"/>
</dbReference>
<dbReference type="AlphaFoldDB" id="A0A238FCS7"/>
<keyword evidence="3" id="KW-1185">Reference proteome</keyword>
<feature type="compositionally biased region" description="Basic and acidic residues" evidence="1">
    <location>
        <begin position="92"/>
        <end position="103"/>
    </location>
</feature>
<dbReference type="PANTHER" id="PTHR43628:SF1">
    <property type="entry name" value="CHITIN SYNTHASE REGULATORY FACTOR 2-RELATED"/>
    <property type="match status" value="1"/>
</dbReference>
<feature type="compositionally biased region" description="Low complexity" evidence="1">
    <location>
        <begin position="670"/>
        <end position="681"/>
    </location>
</feature>
<dbReference type="Pfam" id="PF08238">
    <property type="entry name" value="Sel1"/>
    <property type="match status" value="4"/>
</dbReference>
<dbReference type="Proteomes" id="UP000198372">
    <property type="component" value="Unassembled WGS sequence"/>
</dbReference>
<evidence type="ECO:0000313" key="3">
    <source>
        <dbReference type="Proteomes" id="UP000198372"/>
    </source>
</evidence>
<feature type="compositionally biased region" description="Polar residues" evidence="1">
    <location>
        <begin position="358"/>
        <end position="369"/>
    </location>
</feature>
<feature type="compositionally biased region" description="Basic residues" evidence="1">
    <location>
        <begin position="767"/>
        <end position="784"/>
    </location>
</feature>
<dbReference type="STRING" id="269621.A0A238FCS7"/>
<feature type="compositionally biased region" description="Basic and acidic residues" evidence="1">
    <location>
        <begin position="522"/>
        <end position="543"/>
    </location>
</feature>
<reference evidence="3" key="1">
    <citation type="submission" date="2016-09" db="EMBL/GenBank/DDBJ databases">
        <authorList>
            <person name="Jeantristanb JTB J.-T."/>
            <person name="Ricardo R."/>
        </authorList>
    </citation>
    <scope>NUCLEOTIDE SEQUENCE [LARGE SCALE GENOMIC DNA]</scope>
</reference>
<accession>A0A238FCS7</accession>
<dbReference type="InterPro" id="IPR011990">
    <property type="entry name" value="TPR-like_helical_dom_sf"/>
</dbReference>
<feature type="compositionally biased region" description="Polar residues" evidence="1">
    <location>
        <begin position="901"/>
        <end position="914"/>
    </location>
</feature>
<feature type="compositionally biased region" description="Basic and acidic residues" evidence="1">
    <location>
        <begin position="370"/>
        <end position="379"/>
    </location>
</feature>
<feature type="region of interest" description="Disordered" evidence="1">
    <location>
        <begin position="299"/>
        <end position="400"/>
    </location>
</feature>
<feature type="region of interest" description="Disordered" evidence="1">
    <location>
        <begin position="855"/>
        <end position="931"/>
    </location>
</feature>
<proteinExistence type="predicted"/>
<dbReference type="GO" id="GO:0032153">
    <property type="term" value="C:cell division site"/>
    <property type="evidence" value="ECO:0007669"/>
    <property type="project" value="TreeGrafter"/>
</dbReference>
<feature type="region of interest" description="Disordered" evidence="1">
    <location>
        <begin position="237"/>
        <end position="272"/>
    </location>
</feature>
<dbReference type="SMART" id="SM00671">
    <property type="entry name" value="SEL1"/>
    <property type="match status" value="4"/>
</dbReference>
<feature type="compositionally biased region" description="Low complexity" evidence="1">
    <location>
        <begin position="631"/>
        <end position="654"/>
    </location>
</feature>
<feature type="compositionally biased region" description="Low complexity" evidence="1">
    <location>
        <begin position="104"/>
        <end position="113"/>
    </location>
</feature>
<dbReference type="PANTHER" id="PTHR43628">
    <property type="entry name" value="ACTIVATOR OF C KINASE PROTEIN 1-RELATED"/>
    <property type="match status" value="1"/>
</dbReference>
<dbReference type="InterPro" id="IPR052945">
    <property type="entry name" value="Mitotic_Regulator"/>
</dbReference>
<feature type="compositionally biased region" description="Low complexity" evidence="1">
    <location>
        <begin position="383"/>
        <end position="398"/>
    </location>
</feature>
<evidence type="ECO:0000313" key="2">
    <source>
        <dbReference type="EMBL" id="SCV71640.1"/>
    </source>
</evidence>
<feature type="region of interest" description="Disordered" evidence="1">
    <location>
        <begin position="1"/>
        <end position="171"/>
    </location>
</feature>
<feature type="compositionally biased region" description="Low complexity" evidence="1">
    <location>
        <begin position="465"/>
        <end position="482"/>
    </location>
</feature>
<name>A0A238FCS7_9BASI</name>
<feature type="compositionally biased region" description="Polar residues" evidence="1">
    <location>
        <begin position="455"/>
        <end position="464"/>
    </location>
</feature>